<keyword evidence="2" id="KW-0413">Isomerase</keyword>
<dbReference type="AlphaFoldDB" id="A0A1H5PRD1"/>
<dbReference type="EMBL" id="FNUC01000004">
    <property type="protein sequence ID" value="SEF16269.1"/>
    <property type="molecule type" value="Genomic_DNA"/>
</dbReference>
<evidence type="ECO:0000313" key="2">
    <source>
        <dbReference type="EMBL" id="SEF16269.1"/>
    </source>
</evidence>
<dbReference type="RefSeq" id="WP_069108910.1">
    <property type="nucleotide sequence ID" value="NZ_FNUC01000004.1"/>
</dbReference>
<accession>A0A1H5PRD1</accession>
<protein>
    <submittedName>
        <fullName evidence="2">Ketosteroid isomerase-related protein</fullName>
    </submittedName>
</protein>
<dbReference type="Pfam" id="PF12680">
    <property type="entry name" value="SnoaL_2"/>
    <property type="match status" value="1"/>
</dbReference>
<gene>
    <name evidence="2" type="ORF">SAMN04488561_5312</name>
</gene>
<evidence type="ECO:0000259" key="1">
    <source>
        <dbReference type="Pfam" id="PF12680"/>
    </source>
</evidence>
<dbReference type="InterPro" id="IPR032710">
    <property type="entry name" value="NTF2-like_dom_sf"/>
</dbReference>
<sequence>MTTREQLVHRYLDGFRRSDHASILACLTDDVVWHVHGWRSTHGKAEFDDEIENPAFEGSPTLTVERTVDAGDVVVVTGTGAGRHREHGPFRFVYSDLFTFRDDLIAQVDSYVVPVQASSL</sequence>
<dbReference type="InterPro" id="IPR037401">
    <property type="entry name" value="SnoaL-like"/>
</dbReference>
<reference evidence="3" key="1">
    <citation type="submission" date="2016-10" db="EMBL/GenBank/DDBJ databases">
        <authorList>
            <person name="Varghese N."/>
            <person name="Submissions S."/>
        </authorList>
    </citation>
    <scope>NUCLEOTIDE SEQUENCE [LARGE SCALE GENOMIC DNA]</scope>
    <source>
        <strain evidence="3">DSM 45237</strain>
    </source>
</reference>
<dbReference type="Gene3D" id="3.10.450.50">
    <property type="match status" value="1"/>
</dbReference>
<dbReference type="Proteomes" id="UP000181980">
    <property type="component" value="Unassembled WGS sequence"/>
</dbReference>
<feature type="domain" description="SnoaL-like" evidence="1">
    <location>
        <begin position="8"/>
        <end position="107"/>
    </location>
</feature>
<evidence type="ECO:0000313" key="3">
    <source>
        <dbReference type="Proteomes" id="UP000181980"/>
    </source>
</evidence>
<organism evidence="2 3">
    <name type="scientific">Jiangella alba</name>
    <dbReference type="NCBI Taxonomy" id="561176"/>
    <lineage>
        <taxon>Bacteria</taxon>
        <taxon>Bacillati</taxon>
        <taxon>Actinomycetota</taxon>
        <taxon>Actinomycetes</taxon>
        <taxon>Jiangellales</taxon>
        <taxon>Jiangellaceae</taxon>
        <taxon>Jiangella</taxon>
    </lineage>
</organism>
<dbReference type="CDD" id="cd00531">
    <property type="entry name" value="NTF2_like"/>
    <property type="match status" value="1"/>
</dbReference>
<dbReference type="STRING" id="561176.SAMN04488561_5312"/>
<dbReference type="GO" id="GO:0016853">
    <property type="term" value="F:isomerase activity"/>
    <property type="evidence" value="ECO:0007669"/>
    <property type="project" value="UniProtKB-KW"/>
</dbReference>
<keyword evidence="3" id="KW-1185">Reference proteome</keyword>
<proteinExistence type="predicted"/>
<dbReference type="OrthoDB" id="6692273at2"/>
<dbReference type="SUPFAM" id="SSF54427">
    <property type="entry name" value="NTF2-like"/>
    <property type="match status" value="1"/>
</dbReference>
<name>A0A1H5PRD1_9ACTN</name>